<keyword evidence="2" id="KW-0813">Transport</keyword>
<accession>A0ABS3TKS7</accession>
<reference evidence="7 8" key="1">
    <citation type="submission" date="2020-12" db="EMBL/GenBank/DDBJ databases">
        <title>Pseudomonas schmalbachii sp. nov. isolated from millipede gut.</title>
        <authorList>
            <person name="Shelomi M."/>
        </authorList>
    </citation>
    <scope>NUCLEOTIDE SEQUENCE [LARGE SCALE GENOMIC DNA]</scope>
    <source>
        <strain evidence="7 8">Milli4</strain>
    </source>
</reference>
<dbReference type="Gene3D" id="3.40.50.1220">
    <property type="entry name" value="TPP-binding domain"/>
    <property type="match status" value="1"/>
</dbReference>
<evidence type="ECO:0000313" key="8">
    <source>
        <dbReference type="Proteomes" id="UP000669060"/>
    </source>
</evidence>
<evidence type="ECO:0000256" key="4">
    <source>
        <dbReference type="ARBA" id="ARBA00022827"/>
    </source>
</evidence>
<evidence type="ECO:0000256" key="1">
    <source>
        <dbReference type="ARBA" id="ARBA00005817"/>
    </source>
</evidence>
<proteinExistence type="inferred from homology"/>
<sequence length="313" mass="32145">MAILVIAEHTTSGGALDGTTLNAVAAARKIGGEIDVLVAGQNVASVAGAAARIEGVTKVLLADDAACAHRLPENLAPFIVRLVRERHYSHVLAPATADGKNLLPRVAALLDVDQISEIVDVLGPDTFRRAIYAGNAVTTVQSIAAVTVLSVRGTAFEPVSAEGGEAVIETVSGPVDARLSSFVGEELSSSDRPELGTAKIVVAGGRGLQSEESFALLYSLADKLGAAVGASLAAVESGFAPNDLQVGQSGKIIAPQLYIAVGISGAIQHVAGIKDSKVIVAINLDKDAPIFQVADYGLVGDLFELLPELERTL</sequence>
<evidence type="ECO:0000256" key="3">
    <source>
        <dbReference type="ARBA" id="ARBA00022630"/>
    </source>
</evidence>
<dbReference type="PIRSF" id="PIRSF000089">
    <property type="entry name" value="Electra_flavoP_a"/>
    <property type="match status" value="1"/>
</dbReference>
<evidence type="ECO:0000313" key="7">
    <source>
        <dbReference type="EMBL" id="MBO3274254.1"/>
    </source>
</evidence>
<dbReference type="SUPFAM" id="SSF52402">
    <property type="entry name" value="Adenine nucleotide alpha hydrolases-like"/>
    <property type="match status" value="1"/>
</dbReference>
<dbReference type="Pfam" id="PF00766">
    <property type="entry name" value="ETF_alpha"/>
    <property type="match status" value="1"/>
</dbReference>
<dbReference type="Proteomes" id="UP000669060">
    <property type="component" value="Unassembled WGS sequence"/>
</dbReference>
<dbReference type="Gene3D" id="3.40.50.620">
    <property type="entry name" value="HUPs"/>
    <property type="match status" value="1"/>
</dbReference>
<dbReference type="InterPro" id="IPR001308">
    <property type="entry name" value="ETF_a/FixB"/>
</dbReference>
<dbReference type="InterPro" id="IPR014730">
    <property type="entry name" value="ETF_a/b_N"/>
</dbReference>
<dbReference type="RefSeq" id="WP_208312045.1">
    <property type="nucleotide sequence ID" value="NZ_JAELYA010000001.1"/>
</dbReference>
<name>A0ABS3TKS7_9PSED</name>
<comment type="caution">
    <text evidence="7">The sequence shown here is derived from an EMBL/GenBank/DDBJ whole genome shotgun (WGS) entry which is preliminary data.</text>
</comment>
<organism evidence="7 8">
    <name type="scientific">Pseudomonas schmalbachii</name>
    <dbReference type="NCBI Taxonomy" id="2816993"/>
    <lineage>
        <taxon>Bacteria</taxon>
        <taxon>Pseudomonadati</taxon>
        <taxon>Pseudomonadota</taxon>
        <taxon>Gammaproteobacteria</taxon>
        <taxon>Pseudomonadales</taxon>
        <taxon>Pseudomonadaceae</taxon>
        <taxon>Pseudomonas</taxon>
    </lineage>
</organism>
<keyword evidence="8" id="KW-1185">Reference proteome</keyword>
<gene>
    <name evidence="7" type="ORF">JFY56_03350</name>
</gene>
<dbReference type="PROSITE" id="PS00696">
    <property type="entry name" value="ETF_ALPHA"/>
    <property type="match status" value="1"/>
</dbReference>
<keyword evidence="3" id="KW-0285">Flavoprotein</keyword>
<evidence type="ECO:0000256" key="5">
    <source>
        <dbReference type="ARBA" id="ARBA00022982"/>
    </source>
</evidence>
<dbReference type="SUPFAM" id="SSF52467">
    <property type="entry name" value="DHS-like NAD/FAD-binding domain"/>
    <property type="match status" value="1"/>
</dbReference>
<dbReference type="InterPro" id="IPR014729">
    <property type="entry name" value="Rossmann-like_a/b/a_fold"/>
</dbReference>
<keyword evidence="4" id="KW-0274">FAD</keyword>
<dbReference type="EMBL" id="JAELYA010000001">
    <property type="protein sequence ID" value="MBO3274254.1"/>
    <property type="molecule type" value="Genomic_DNA"/>
</dbReference>
<evidence type="ECO:0000256" key="2">
    <source>
        <dbReference type="ARBA" id="ARBA00022448"/>
    </source>
</evidence>
<dbReference type="PANTHER" id="PTHR43153:SF1">
    <property type="entry name" value="ELECTRON TRANSFER FLAVOPROTEIN SUBUNIT ALPHA, MITOCHONDRIAL"/>
    <property type="match status" value="1"/>
</dbReference>
<dbReference type="SMART" id="SM00893">
    <property type="entry name" value="ETF"/>
    <property type="match status" value="1"/>
</dbReference>
<dbReference type="InterPro" id="IPR033947">
    <property type="entry name" value="ETF_alpha_N"/>
</dbReference>
<protein>
    <submittedName>
        <fullName evidence="7">FAD-binding protein</fullName>
    </submittedName>
</protein>
<keyword evidence="5" id="KW-0249">Electron transport</keyword>
<dbReference type="Pfam" id="PF01012">
    <property type="entry name" value="ETF"/>
    <property type="match status" value="1"/>
</dbReference>
<dbReference type="InterPro" id="IPR029035">
    <property type="entry name" value="DHS-like_NAD/FAD-binding_dom"/>
</dbReference>
<dbReference type="PANTHER" id="PTHR43153">
    <property type="entry name" value="ELECTRON TRANSFER FLAVOPROTEIN ALPHA"/>
    <property type="match status" value="1"/>
</dbReference>
<feature type="domain" description="Electron transfer flavoprotein alpha/beta-subunit N-terminal" evidence="6">
    <location>
        <begin position="3"/>
        <end position="186"/>
    </location>
</feature>
<dbReference type="InterPro" id="IPR014731">
    <property type="entry name" value="ETF_asu_C"/>
</dbReference>
<dbReference type="InterPro" id="IPR018206">
    <property type="entry name" value="ETF_asu_C_CS"/>
</dbReference>
<evidence type="ECO:0000259" key="6">
    <source>
        <dbReference type="SMART" id="SM00893"/>
    </source>
</evidence>
<comment type="similarity">
    <text evidence="1">Belongs to the ETF alpha-subunit/FixB family.</text>
</comment>
<dbReference type="CDD" id="cd01715">
    <property type="entry name" value="ETF_alpha"/>
    <property type="match status" value="1"/>
</dbReference>